<dbReference type="Ensembl" id="ENSLOCT00000014676.1">
    <property type="protein sequence ID" value="ENSLOCP00000014647.1"/>
    <property type="gene ID" value="ENSLOCG00000011913.1"/>
</dbReference>
<dbReference type="PANTHER" id="PTHR10903">
    <property type="entry name" value="GTPASE, IMAP FAMILY MEMBER-RELATED"/>
    <property type="match status" value="1"/>
</dbReference>
<feature type="domain" description="AIG1-type G" evidence="17">
    <location>
        <begin position="12"/>
        <end position="198"/>
    </location>
</feature>
<evidence type="ECO:0000256" key="14">
    <source>
        <dbReference type="ARBA" id="ARBA00073539"/>
    </source>
</evidence>
<dbReference type="GO" id="GO:0005829">
    <property type="term" value="C:cytosol"/>
    <property type="evidence" value="ECO:0007669"/>
    <property type="project" value="UniProtKB-SubCell"/>
</dbReference>
<reference evidence="19" key="1">
    <citation type="submission" date="2011-12" db="EMBL/GenBank/DDBJ databases">
        <title>The Draft Genome of Lepisosteus oculatus.</title>
        <authorList>
            <consortium name="The Broad Institute Genome Assembly &amp; Analysis Group"/>
            <consortium name="Computational R&amp;D Group"/>
            <consortium name="and Sequencing Platform"/>
            <person name="Di Palma F."/>
            <person name="Alfoldi J."/>
            <person name="Johnson J."/>
            <person name="Berlin A."/>
            <person name="Gnerre S."/>
            <person name="Jaffe D."/>
            <person name="MacCallum I."/>
            <person name="Young S."/>
            <person name="Walker B.J."/>
            <person name="Lander E.S."/>
            <person name="Lindblad-Toh K."/>
        </authorList>
    </citation>
    <scope>NUCLEOTIDE SEQUENCE [LARGE SCALE GENOMIC DNA]</scope>
</reference>
<dbReference type="EMBL" id="AHAT01036194">
    <property type="status" value="NOT_ANNOTATED_CDS"/>
    <property type="molecule type" value="Genomic_DNA"/>
</dbReference>
<dbReference type="GO" id="GO:0005783">
    <property type="term" value="C:endoplasmic reticulum"/>
    <property type="evidence" value="ECO:0007669"/>
    <property type="project" value="UniProtKB-SubCell"/>
</dbReference>
<evidence type="ECO:0000256" key="13">
    <source>
        <dbReference type="ARBA" id="ARBA00056809"/>
    </source>
</evidence>
<evidence type="ECO:0000313" key="19">
    <source>
        <dbReference type="Proteomes" id="UP000018468"/>
    </source>
</evidence>
<evidence type="ECO:0000256" key="15">
    <source>
        <dbReference type="ARBA" id="ARBA00077278"/>
    </source>
</evidence>
<dbReference type="STRING" id="7918.ENSLOCP00000014647"/>
<dbReference type="PROSITE" id="PS51720">
    <property type="entry name" value="G_AIG1"/>
    <property type="match status" value="1"/>
</dbReference>
<keyword evidence="9" id="KW-0256">Endoplasmic reticulum</keyword>
<evidence type="ECO:0000259" key="17">
    <source>
        <dbReference type="PROSITE" id="PS51720"/>
    </source>
</evidence>
<evidence type="ECO:0000256" key="12">
    <source>
        <dbReference type="ARBA" id="ARBA00023134"/>
    </source>
</evidence>
<name>W5N1Y8_LEPOC</name>
<dbReference type="GO" id="GO:0005794">
    <property type="term" value="C:Golgi apparatus"/>
    <property type="evidence" value="ECO:0007669"/>
    <property type="project" value="UniProtKB-SubCell"/>
</dbReference>
<reference evidence="18" key="3">
    <citation type="submission" date="2025-09" db="UniProtKB">
        <authorList>
            <consortium name="Ensembl"/>
        </authorList>
    </citation>
    <scope>IDENTIFICATION</scope>
</reference>
<keyword evidence="11" id="KW-0496">Mitochondrion</keyword>
<keyword evidence="12" id="KW-0342">GTP-binding</keyword>
<dbReference type="OMA" id="XESIRIX"/>
<dbReference type="FunFam" id="3.40.50.300:FF:000536">
    <property type="entry name" value="GTPase IMAP family member 8"/>
    <property type="match status" value="1"/>
</dbReference>
<evidence type="ECO:0000256" key="1">
    <source>
        <dbReference type="ARBA" id="ARBA00004173"/>
    </source>
</evidence>
<evidence type="ECO:0000313" key="18">
    <source>
        <dbReference type="Ensembl" id="ENSLOCP00000014647.1"/>
    </source>
</evidence>
<evidence type="ECO:0000256" key="7">
    <source>
        <dbReference type="ARBA" id="ARBA00022737"/>
    </source>
</evidence>
<dbReference type="GO" id="GO:0005525">
    <property type="term" value="F:GTP binding"/>
    <property type="evidence" value="ECO:0007669"/>
    <property type="project" value="UniProtKB-KW"/>
</dbReference>
<evidence type="ECO:0000256" key="16">
    <source>
        <dbReference type="SAM" id="MobiDB-lite"/>
    </source>
</evidence>
<dbReference type="SUPFAM" id="SSF52540">
    <property type="entry name" value="P-loop containing nucleoside triphosphate hydrolases"/>
    <property type="match status" value="1"/>
</dbReference>
<dbReference type="InParanoid" id="W5N1Y8"/>
<dbReference type="InterPro" id="IPR006703">
    <property type="entry name" value="G_AIG1"/>
</dbReference>
<comment type="subcellular location">
    <subcellularLocation>
        <location evidence="3">Cytoplasm</location>
        <location evidence="3">Cytosol</location>
    </subcellularLocation>
    <subcellularLocation>
        <location evidence="2">Endoplasmic reticulum</location>
    </subcellularLocation>
    <subcellularLocation>
        <location evidence="4">Golgi apparatus</location>
    </subcellularLocation>
    <subcellularLocation>
        <location evidence="1">Mitochondrion</location>
    </subcellularLocation>
</comment>
<feature type="region of interest" description="Disordered" evidence="16">
    <location>
        <begin position="1"/>
        <end position="52"/>
    </location>
</feature>
<reference evidence="18" key="2">
    <citation type="submission" date="2025-08" db="UniProtKB">
        <authorList>
            <consortium name="Ensembl"/>
        </authorList>
    </citation>
    <scope>IDENTIFICATION</scope>
</reference>
<dbReference type="Gene3D" id="3.40.50.300">
    <property type="entry name" value="P-loop containing nucleotide triphosphate hydrolases"/>
    <property type="match status" value="1"/>
</dbReference>
<evidence type="ECO:0000256" key="11">
    <source>
        <dbReference type="ARBA" id="ARBA00023128"/>
    </source>
</evidence>
<evidence type="ECO:0000256" key="4">
    <source>
        <dbReference type="ARBA" id="ARBA00004555"/>
    </source>
</evidence>
<evidence type="ECO:0000256" key="2">
    <source>
        <dbReference type="ARBA" id="ARBA00004240"/>
    </source>
</evidence>
<dbReference type="InterPro" id="IPR027417">
    <property type="entry name" value="P-loop_NTPase"/>
</dbReference>
<evidence type="ECO:0000256" key="8">
    <source>
        <dbReference type="ARBA" id="ARBA00022741"/>
    </source>
</evidence>
<dbReference type="CDD" id="cd01852">
    <property type="entry name" value="AIG1"/>
    <property type="match status" value="1"/>
</dbReference>
<dbReference type="InterPro" id="IPR045058">
    <property type="entry name" value="GIMA/IAN/Toc"/>
</dbReference>
<dbReference type="GO" id="GO:0003924">
    <property type="term" value="F:GTPase activity"/>
    <property type="evidence" value="ECO:0000318"/>
    <property type="project" value="GO_Central"/>
</dbReference>
<keyword evidence="8" id="KW-0547">Nucleotide-binding</keyword>
<dbReference type="GeneTree" id="ENSGT01140000282522"/>
<dbReference type="EMBL" id="AHAT01036193">
    <property type="status" value="NOT_ANNOTATED_CDS"/>
    <property type="molecule type" value="Genomic_DNA"/>
</dbReference>
<dbReference type="HOGENOM" id="CLU_010468_3_3_1"/>
<evidence type="ECO:0000256" key="9">
    <source>
        <dbReference type="ARBA" id="ARBA00022824"/>
    </source>
</evidence>
<organism evidence="18 19">
    <name type="scientific">Lepisosteus oculatus</name>
    <name type="common">Spotted gar</name>
    <dbReference type="NCBI Taxonomy" id="7918"/>
    <lineage>
        <taxon>Eukaryota</taxon>
        <taxon>Metazoa</taxon>
        <taxon>Chordata</taxon>
        <taxon>Craniata</taxon>
        <taxon>Vertebrata</taxon>
        <taxon>Euteleostomi</taxon>
        <taxon>Actinopterygii</taxon>
        <taxon>Neopterygii</taxon>
        <taxon>Holostei</taxon>
        <taxon>Semionotiformes</taxon>
        <taxon>Lepisosteidae</taxon>
        <taxon>Lepisosteus</taxon>
    </lineage>
</organism>
<evidence type="ECO:0000256" key="3">
    <source>
        <dbReference type="ARBA" id="ARBA00004514"/>
    </source>
</evidence>
<dbReference type="Bgee" id="ENSLOCG00000011913">
    <property type="expression patterns" value="Expressed in zone of skin and 12 other cell types or tissues"/>
</dbReference>
<keyword evidence="10" id="KW-0333">Golgi apparatus</keyword>
<accession>W5N1Y8</accession>
<evidence type="ECO:0000256" key="10">
    <source>
        <dbReference type="ARBA" id="ARBA00023034"/>
    </source>
</evidence>
<protein>
    <recommendedName>
        <fullName evidence="14">GTPase IMAP family member 8</fullName>
    </recommendedName>
    <alternativeName>
        <fullName evidence="15">Immune-associated nucleotide-binding protein 9</fullName>
    </alternativeName>
</protein>
<evidence type="ECO:0000256" key="5">
    <source>
        <dbReference type="ARBA" id="ARBA00008535"/>
    </source>
</evidence>
<dbReference type="GO" id="GO:0005739">
    <property type="term" value="C:mitochondrion"/>
    <property type="evidence" value="ECO:0007669"/>
    <property type="project" value="UniProtKB-SubCell"/>
</dbReference>
<keyword evidence="6" id="KW-0963">Cytoplasm</keyword>
<comment type="function">
    <text evidence="13">Exerts an anti-apoptotic effect in the immune system and is involved in responses to infections.</text>
</comment>
<dbReference type="Proteomes" id="UP000018468">
    <property type="component" value="Linkage group LG12"/>
</dbReference>
<dbReference type="eggNOG" id="ENOG502TKKV">
    <property type="taxonomic scope" value="Eukaryota"/>
</dbReference>
<dbReference type="PANTHER" id="PTHR10903:SF186">
    <property type="entry name" value="GTPASE IMAP FAMILY MEMBER 4-LIKE-RELATED"/>
    <property type="match status" value="1"/>
</dbReference>
<comment type="similarity">
    <text evidence="5">Belongs to the TRAFAC class TrmE-Era-EngA-EngB-Septin-like GTPase superfamily. AIG1/Toc34/Toc159-like paraseptin GTPase family. IAN subfamily.</text>
</comment>
<keyword evidence="7" id="KW-0677">Repeat</keyword>
<proteinExistence type="inferred from homology"/>
<evidence type="ECO:0000256" key="6">
    <source>
        <dbReference type="ARBA" id="ARBA00022490"/>
    </source>
</evidence>
<dbReference type="AlphaFoldDB" id="W5N1Y8"/>
<keyword evidence="19" id="KW-1185">Reference proteome</keyword>
<dbReference type="Pfam" id="PF04548">
    <property type="entry name" value="AIG1"/>
    <property type="match status" value="1"/>
</dbReference>
<sequence>QNKFQEAGSEGSGERRLVLLGMTGQGRSSSGNTILGRKAFRSEASPRSVTKRSALERGEVDGRPVLVVDTPGFFDTDLSELEVKQEVLRCVALSAPGPHAFLLVIRVGRRKRTERRVVDTVLQLFGEQALRHTVVLLTRGEELAGKPPAQFVQEDPHLAELVGRCGGGCHLFRNKEPGDRAQVSELLDKVDAMVARGG</sequence>